<gene>
    <name evidence="5" type="ORF">SAY86_025216</name>
</gene>
<keyword evidence="2" id="KW-0654">Proteoglycan</keyword>
<evidence type="ECO:0000256" key="1">
    <source>
        <dbReference type="ARBA" id="ARBA00007843"/>
    </source>
</evidence>
<dbReference type="PANTHER" id="PTHR48152:SF3">
    <property type="entry name" value="DUF946 FAMILY PROTEIN (DUF946)"/>
    <property type="match status" value="1"/>
</dbReference>
<comment type="similarity">
    <text evidence="1">Belongs to the fasciclin-like AGP family.</text>
</comment>
<keyword evidence="2" id="KW-0325">Glycoprotein</keyword>
<keyword evidence="3" id="KW-0732">Signal</keyword>
<feature type="domain" description="FAS1" evidence="4">
    <location>
        <begin position="26"/>
        <end position="169"/>
    </location>
</feature>
<dbReference type="Gene3D" id="2.30.180.10">
    <property type="entry name" value="FAS1 domain"/>
    <property type="match status" value="1"/>
</dbReference>
<comment type="caution">
    <text evidence="5">The sequence shown here is derived from an EMBL/GenBank/DDBJ whole genome shotgun (WGS) entry which is preliminary data.</text>
</comment>
<dbReference type="InterPro" id="IPR036378">
    <property type="entry name" value="FAS1_dom_sf"/>
</dbReference>
<sequence length="384" mass="41653">MGFSSPLVSFTFLLPIFLFLLSSATALNITRVLGHYPQFSSFNTHLSRTLLADSINGGKKNKVTVLAVDNSVMSKISSESTEEEVERILRLHLLRGYYRERNLLELSSKNASLPTFHPEGPVQVKAMKGGGVGLGVAAEGSELSAKLVKPIFHHAKDNISVLQISDLLQPQNNVGNCIAHCPAAISRKDGALPIDTNFTLPGPLPSWPAGKGFASGTIDLGGLLVQQVTSFTKIWAIVEGGPDDLGVTFFEPSVLPEGYFMLGSYAQPNNRALYGGILGDDGIGLRNDFDKSDKFMNIGASFSLARAQYLGAEIVEPAWMNYSRQWGPTVNYDFAEEMQKAVKILPGKLKDLLRSILEKLPAEILGEEGPTGPNMKPSWLGDEM</sequence>
<dbReference type="PANTHER" id="PTHR48152">
    <property type="entry name" value="F1C9.34 PROTEIN"/>
    <property type="match status" value="1"/>
</dbReference>
<feature type="chain" id="PRO_5042961195" description="FAS1 domain-containing protein" evidence="3">
    <location>
        <begin position="27"/>
        <end position="384"/>
    </location>
</feature>
<dbReference type="EMBL" id="JAXQNO010000004">
    <property type="protein sequence ID" value="KAK4799851.1"/>
    <property type="molecule type" value="Genomic_DNA"/>
</dbReference>
<evidence type="ECO:0000256" key="2">
    <source>
        <dbReference type="ARBA" id="ARBA00022974"/>
    </source>
</evidence>
<evidence type="ECO:0000259" key="4">
    <source>
        <dbReference type="PROSITE" id="PS50213"/>
    </source>
</evidence>
<protein>
    <recommendedName>
        <fullName evidence="4">FAS1 domain-containing protein</fullName>
    </recommendedName>
</protein>
<evidence type="ECO:0000313" key="6">
    <source>
        <dbReference type="Proteomes" id="UP001346149"/>
    </source>
</evidence>
<dbReference type="Proteomes" id="UP001346149">
    <property type="component" value="Unassembled WGS sequence"/>
</dbReference>
<dbReference type="AlphaFoldDB" id="A0AAN7MRN7"/>
<dbReference type="InterPro" id="IPR000782">
    <property type="entry name" value="FAS1_domain"/>
</dbReference>
<proteinExistence type="inferred from homology"/>
<organism evidence="5 6">
    <name type="scientific">Trapa natans</name>
    <name type="common">Water chestnut</name>
    <dbReference type="NCBI Taxonomy" id="22666"/>
    <lineage>
        <taxon>Eukaryota</taxon>
        <taxon>Viridiplantae</taxon>
        <taxon>Streptophyta</taxon>
        <taxon>Embryophyta</taxon>
        <taxon>Tracheophyta</taxon>
        <taxon>Spermatophyta</taxon>
        <taxon>Magnoliopsida</taxon>
        <taxon>eudicotyledons</taxon>
        <taxon>Gunneridae</taxon>
        <taxon>Pentapetalae</taxon>
        <taxon>rosids</taxon>
        <taxon>malvids</taxon>
        <taxon>Myrtales</taxon>
        <taxon>Lythraceae</taxon>
        <taxon>Trapa</taxon>
    </lineage>
</organism>
<accession>A0AAN7MRN7</accession>
<name>A0AAN7MRN7_TRANT</name>
<dbReference type="SUPFAM" id="SSF82153">
    <property type="entry name" value="FAS1 domain"/>
    <property type="match status" value="1"/>
</dbReference>
<dbReference type="Pfam" id="PF06101">
    <property type="entry name" value="Vps62"/>
    <property type="match status" value="2"/>
</dbReference>
<dbReference type="InterPro" id="IPR009291">
    <property type="entry name" value="Vps62"/>
</dbReference>
<evidence type="ECO:0000256" key="3">
    <source>
        <dbReference type="SAM" id="SignalP"/>
    </source>
</evidence>
<feature type="signal peptide" evidence="3">
    <location>
        <begin position="1"/>
        <end position="26"/>
    </location>
</feature>
<dbReference type="PROSITE" id="PS50213">
    <property type="entry name" value="FAS1"/>
    <property type="match status" value="1"/>
</dbReference>
<evidence type="ECO:0000313" key="5">
    <source>
        <dbReference type="EMBL" id="KAK4799851.1"/>
    </source>
</evidence>
<keyword evidence="6" id="KW-1185">Reference proteome</keyword>
<reference evidence="5 6" key="1">
    <citation type="journal article" date="2023" name="Hortic Res">
        <title>Pangenome of water caltrop reveals structural variations and asymmetric subgenome divergence after allopolyploidization.</title>
        <authorList>
            <person name="Zhang X."/>
            <person name="Chen Y."/>
            <person name="Wang L."/>
            <person name="Yuan Y."/>
            <person name="Fang M."/>
            <person name="Shi L."/>
            <person name="Lu R."/>
            <person name="Comes H.P."/>
            <person name="Ma Y."/>
            <person name="Chen Y."/>
            <person name="Huang G."/>
            <person name="Zhou Y."/>
            <person name="Zheng Z."/>
            <person name="Qiu Y."/>
        </authorList>
    </citation>
    <scope>NUCLEOTIDE SEQUENCE [LARGE SCALE GENOMIC DNA]</scope>
    <source>
        <strain evidence="5">F231</strain>
    </source>
</reference>